<name>A0A0F7IHL0_9EURY</name>
<dbReference type="HOGENOM" id="CLU_102545_0_0_2"/>
<dbReference type="InterPro" id="IPR013422">
    <property type="entry name" value="CRISPR-assoc_prot_Cas5_N"/>
</dbReference>
<dbReference type="EMBL" id="CP011267">
    <property type="protein sequence ID" value="AKG92218.1"/>
    <property type="molecule type" value="Genomic_DNA"/>
</dbReference>
<keyword evidence="1" id="KW-0051">Antiviral defense</keyword>
<evidence type="ECO:0000313" key="2">
    <source>
        <dbReference type="EMBL" id="AKG92218.1"/>
    </source>
</evidence>
<keyword evidence="3" id="KW-1185">Reference proteome</keyword>
<dbReference type="PATRIC" id="fig|113653.22.peg.433"/>
<evidence type="ECO:0000313" key="3">
    <source>
        <dbReference type="Proteomes" id="UP000034723"/>
    </source>
</evidence>
<dbReference type="KEGG" id="gah:GAH_00430"/>
<evidence type="ECO:0000256" key="1">
    <source>
        <dbReference type="ARBA" id="ARBA00023118"/>
    </source>
</evidence>
<gene>
    <name evidence="2" type="ORF">GAH_00430</name>
</gene>
<accession>A0A0F7IHL0</accession>
<dbReference type="RefSeq" id="WP_048094474.1">
    <property type="nucleotide sequence ID" value="NZ_CP011267.1"/>
</dbReference>
<dbReference type="STRING" id="113653.GAH_00430"/>
<dbReference type="NCBIfam" id="TIGR01895">
    <property type="entry name" value="cas_Cas5t"/>
    <property type="match status" value="1"/>
</dbReference>
<dbReference type="InParanoid" id="A0A0F7IHL0"/>
<dbReference type="OrthoDB" id="85344at2157"/>
<dbReference type="CDD" id="cd09693">
    <property type="entry name" value="Cas5_I"/>
    <property type="match status" value="1"/>
</dbReference>
<sequence length="215" mass="24350">MIRVKIKSWTASFRYPTFQSGYQPTLPVPPLSTIQGILSAARGEVVSFTEIPFVGYVFKSGGRGVDLERIYALGKTETDVIKREVLFDNTLYLYLPDEWENYFRRPRYQLLLGRSSDMATVESVEKVKLEEKTNVPVGGTIVPATSGLPGLVHALPVEFDYSTIPRRARMARPFTVLPFPRNNAQRKRQTYGGKLLYDSEINIGVWIYEGLHGKV</sequence>
<dbReference type="GeneID" id="24803014"/>
<protein>
    <submittedName>
        <fullName evidence="2">CRISPR-associated protein, Cas5t family</fullName>
    </submittedName>
</protein>
<dbReference type="GO" id="GO:0051607">
    <property type="term" value="P:defense response to virus"/>
    <property type="evidence" value="ECO:0007669"/>
    <property type="project" value="UniProtKB-KW"/>
</dbReference>
<dbReference type="Proteomes" id="UP000034723">
    <property type="component" value="Chromosome"/>
</dbReference>
<dbReference type="AlphaFoldDB" id="A0A0F7IHL0"/>
<proteinExistence type="predicted"/>
<dbReference type="NCBIfam" id="TIGR02593">
    <property type="entry name" value="CRISPR_cas5"/>
    <property type="match status" value="1"/>
</dbReference>
<reference evidence="2 3" key="1">
    <citation type="submission" date="2015-04" db="EMBL/GenBank/DDBJ databases">
        <title>The complete genome sequence of the hyperthermophilic, obligate iron-reducing archaeon Geoglobus ahangari strain 234T.</title>
        <authorList>
            <person name="Manzella M.P."/>
            <person name="Holmes D.E."/>
            <person name="Rocheleau J.M."/>
            <person name="Chung A."/>
            <person name="Reguera G."/>
            <person name="Kashefi K."/>
        </authorList>
    </citation>
    <scope>NUCLEOTIDE SEQUENCE [LARGE SCALE GENOMIC DNA]</scope>
    <source>
        <strain evidence="2 3">234</strain>
    </source>
</reference>
<dbReference type="InterPro" id="IPR013337">
    <property type="entry name" value="CRISPR-assoc_prot_Cas5_Tneap"/>
</dbReference>
<organism evidence="2 3">
    <name type="scientific">Geoglobus ahangari</name>
    <dbReference type="NCBI Taxonomy" id="113653"/>
    <lineage>
        <taxon>Archaea</taxon>
        <taxon>Methanobacteriati</taxon>
        <taxon>Methanobacteriota</taxon>
        <taxon>Archaeoglobi</taxon>
        <taxon>Archaeoglobales</taxon>
        <taxon>Archaeoglobaceae</taxon>
        <taxon>Geoglobus</taxon>
    </lineage>
</organism>